<comment type="caution">
    <text evidence="2">The sequence shown here is derived from an EMBL/GenBank/DDBJ whole genome shotgun (WGS) entry which is preliminary data.</text>
</comment>
<keyword evidence="1" id="KW-0472">Membrane</keyword>
<feature type="transmembrane region" description="Helical" evidence="1">
    <location>
        <begin position="30"/>
        <end position="48"/>
    </location>
</feature>
<evidence type="ECO:0000256" key="1">
    <source>
        <dbReference type="SAM" id="Phobius"/>
    </source>
</evidence>
<keyword evidence="3" id="KW-1185">Reference proteome</keyword>
<reference evidence="2 3" key="1">
    <citation type="submission" date="2017-04" db="EMBL/GenBank/DDBJ databases">
        <title>Draft genome sequence of Zooshikella ganghwensis VG4 isolated from Red Sea sediments.</title>
        <authorList>
            <person name="Rehman Z."/>
            <person name="Alam I."/>
            <person name="Kamau A."/>
            <person name="Bajic V."/>
            <person name="Leiknes T."/>
        </authorList>
    </citation>
    <scope>NUCLEOTIDE SEQUENCE [LARGE SCALE GENOMIC DNA]</scope>
    <source>
        <strain evidence="2 3">VG4</strain>
    </source>
</reference>
<dbReference type="Proteomes" id="UP000257039">
    <property type="component" value="Unassembled WGS sequence"/>
</dbReference>
<dbReference type="AlphaFoldDB" id="A0A4P9VMR6"/>
<keyword evidence="1" id="KW-1133">Transmembrane helix</keyword>
<evidence type="ECO:0000313" key="2">
    <source>
        <dbReference type="EMBL" id="RDH44708.1"/>
    </source>
</evidence>
<name>A0A4P9VMR6_9GAMM</name>
<dbReference type="EMBL" id="NDXW01000001">
    <property type="protein sequence ID" value="RDH44708.1"/>
    <property type="molecule type" value="Genomic_DNA"/>
</dbReference>
<organism evidence="2 3">
    <name type="scientific">Zooshikella ganghwensis</name>
    <dbReference type="NCBI Taxonomy" id="202772"/>
    <lineage>
        <taxon>Bacteria</taxon>
        <taxon>Pseudomonadati</taxon>
        <taxon>Pseudomonadota</taxon>
        <taxon>Gammaproteobacteria</taxon>
        <taxon>Oceanospirillales</taxon>
        <taxon>Zooshikellaceae</taxon>
        <taxon>Zooshikella</taxon>
    </lineage>
</organism>
<protein>
    <submittedName>
        <fullName evidence="2">Uncharacterized protein</fullName>
    </submittedName>
</protein>
<accession>A0A4P9VMR6</accession>
<sequence length="61" mass="7244">MIKNSFQGQVASKNENTLFRDSRVKSCSRMHMYSLYTVIPCAVLIYSYKKARFLKMLIRLY</sequence>
<evidence type="ECO:0000313" key="3">
    <source>
        <dbReference type="Proteomes" id="UP000257039"/>
    </source>
</evidence>
<gene>
    <name evidence="2" type="ORF">B9G39_15410</name>
</gene>
<keyword evidence="1" id="KW-0812">Transmembrane</keyword>
<proteinExistence type="predicted"/>